<dbReference type="SUPFAM" id="SSF51735">
    <property type="entry name" value="NAD(P)-binding Rossmann-fold domains"/>
    <property type="match status" value="1"/>
</dbReference>
<protein>
    <submittedName>
        <fullName evidence="7">3-hydroxyisobutyrate dehydrogenase</fullName>
    </submittedName>
</protein>
<keyword evidence="8" id="KW-1185">Reference proteome</keyword>
<dbReference type="GO" id="GO:0051287">
    <property type="term" value="F:NAD binding"/>
    <property type="evidence" value="ECO:0007669"/>
    <property type="project" value="InterPro"/>
</dbReference>
<feature type="active site" evidence="4">
    <location>
        <position position="156"/>
    </location>
</feature>
<dbReference type="InterPro" id="IPR013328">
    <property type="entry name" value="6PGD_dom2"/>
</dbReference>
<evidence type="ECO:0000256" key="4">
    <source>
        <dbReference type="PIRSR" id="PIRSR000103-1"/>
    </source>
</evidence>
<dbReference type="InterPro" id="IPR006115">
    <property type="entry name" value="6PGDH_NADP-bd"/>
</dbReference>
<dbReference type="PANTHER" id="PTHR43060">
    <property type="entry name" value="3-HYDROXYISOBUTYRATE DEHYDROGENASE-LIKE 1, MITOCHONDRIAL-RELATED"/>
    <property type="match status" value="1"/>
</dbReference>
<evidence type="ECO:0000313" key="8">
    <source>
        <dbReference type="Proteomes" id="UP000184363"/>
    </source>
</evidence>
<evidence type="ECO:0000256" key="2">
    <source>
        <dbReference type="ARBA" id="ARBA00023002"/>
    </source>
</evidence>
<proteinExistence type="inferred from homology"/>
<evidence type="ECO:0000313" key="7">
    <source>
        <dbReference type="EMBL" id="SHL52457.1"/>
    </source>
</evidence>
<dbReference type="Pfam" id="PF14833">
    <property type="entry name" value="NAD_binding_11"/>
    <property type="match status" value="1"/>
</dbReference>
<comment type="similarity">
    <text evidence="1">Belongs to the HIBADH-related family.</text>
</comment>
<dbReference type="Proteomes" id="UP000184363">
    <property type="component" value="Unassembled WGS sequence"/>
</dbReference>
<dbReference type="InterPro" id="IPR029154">
    <property type="entry name" value="HIBADH-like_NADP-bd"/>
</dbReference>
<dbReference type="Gene3D" id="3.40.50.720">
    <property type="entry name" value="NAD(P)-binding Rossmann-like Domain"/>
    <property type="match status" value="1"/>
</dbReference>
<dbReference type="InterPro" id="IPR036291">
    <property type="entry name" value="NAD(P)-bd_dom_sf"/>
</dbReference>
<dbReference type="PANTHER" id="PTHR43060:SF15">
    <property type="entry name" value="3-HYDROXYISOBUTYRATE DEHYDROGENASE-LIKE 1, MITOCHONDRIAL-RELATED"/>
    <property type="match status" value="1"/>
</dbReference>
<dbReference type="Gene3D" id="1.10.1040.10">
    <property type="entry name" value="N-(1-d-carboxylethyl)-l-norvaline Dehydrogenase, domain 2"/>
    <property type="match status" value="1"/>
</dbReference>
<reference evidence="7 8" key="1">
    <citation type="submission" date="2016-11" db="EMBL/GenBank/DDBJ databases">
        <authorList>
            <person name="Jaros S."/>
            <person name="Januszkiewicz K."/>
            <person name="Wedrychowicz H."/>
        </authorList>
    </citation>
    <scope>NUCLEOTIDE SEQUENCE [LARGE SCALE GENOMIC DNA]</scope>
    <source>
        <strain evidence="7 8">DSM 43832</strain>
    </source>
</reference>
<gene>
    <name evidence="7" type="ORF">SAMN05443637_13430</name>
</gene>
<accession>A0A1M7BC04</accession>
<evidence type="ECO:0000256" key="1">
    <source>
        <dbReference type="ARBA" id="ARBA00009080"/>
    </source>
</evidence>
<dbReference type="GO" id="GO:0050661">
    <property type="term" value="F:NADP binding"/>
    <property type="evidence" value="ECO:0007669"/>
    <property type="project" value="InterPro"/>
</dbReference>
<evidence type="ECO:0000256" key="3">
    <source>
        <dbReference type="ARBA" id="ARBA00023027"/>
    </source>
</evidence>
<keyword evidence="3" id="KW-0520">NAD</keyword>
<dbReference type="Pfam" id="PF03446">
    <property type="entry name" value="NAD_binding_2"/>
    <property type="match status" value="1"/>
</dbReference>
<dbReference type="STRING" id="1848.SAMN05443637_13430"/>
<feature type="domain" description="6-phosphogluconate dehydrogenase NADP-binding" evidence="5">
    <location>
        <begin position="1"/>
        <end position="147"/>
    </location>
</feature>
<name>A0A1M7BC04_PSETH</name>
<feature type="domain" description="3-hydroxyisobutyrate dehydrogenase-like NAD-binding" evidence="6">
    <location>
        <begin position="150"/>
        <end position="242"/>
    </location>
</feature>
<sequence length="256" mass="26928">MTRHLRDAGYRVRGYDPDPHAVDIVRLHGVETCDSAAAAAEGCDVVFLMPGTTKQVQDALAGPGGVLAGVAPGTVVVVSSTISPSDARAFGVECASAGMRFLDAPVARGEAGAHDGDLLWFVGGDGETLDAVRPALEPCGKEIFHLGPIGTGMVGKAMNNLLLWAAAIADREAIALASEFGVDTHTLISALLRSSGMNQFLNYYGKIDRFPWSHKDMKIISAVADEVGLSLPLAGMLREMVKPLMIETGCRDLITP</sequence>
<dbReference type="PIRSF" id="PIRSF000103">
    <property type="entry name" value="HIBADH"/>
    <property type="match status" value="1"/>
</dbReference>
<evidence type="ECO:0000259" key="5">
    <source>
        <dbReference type="Pfam" id="PF03446"/>
    </source>
</evidence>
<dbReference type="EMBL" id="FRAP01000034">
    <property type="protein sequence ID" value="SHL52457.1"/>
    <property type="molecule type" value="Genomic_DNA"/>
</dbReference>
<dbReference type="InterPro" id="IPR015815">
    <property type="entry name" value="HIBADH-related"/>
</dbReference>
<organism evidence="7 8">
    <name type="scientific">Pseudonocardia thermophila</name>
    <dbReference type="NCBI Taxonomy" id="1848"/>
    <lineage>
        <taxon>Bacteria</taxon>
        <taxon>Bacillati</taxon>
        <taxon>Actinomycetota</taxon>
        <taxon>Actinomycetes</taxon>
        <taxon>Pseudonocardiales</taxon>
        <taxon>Pseudonocardiaceae</taxon>
        <taxon>Pseudonocardia</taxon>
    </lineage>
</organism>
<dbReference type="GO" id="GO:0016491">
    <property type="term" value="F:oxidoreductase activity"/>
    <property type="evidence" value="ECO:0007669"/>
    <property type="project" value="UniProtKB-KW"/>
</dbReference>
<dbReference type="SUPFAM" id="SSF48179">
    <property type="entry name" value="6-phosphogluconate dehydrogenase C-terminal domain-like"/>
    <property type="match status" value="1"/>
</dbReference>
<evidence type="ECO:0000259" key="6">
    <source>
        <dbReference type="Pfam" id="PF14833"/>
    </source>
</evidence>
<dbReference type="InterPro" id="IPR008927">
    <property type="entry name" value="6-PGluconate_DH-like_C_sf"/>
</dbReference>
<keyword evidence="2" id="KW-0560">Oxidoreductase</keyword>
<dbReference type="AlphaFoldDB" id="A0A1M7BC04"/>